<dbReference type="AlphaFoldDB" id="Q2G7V9"/>
<evidence type="ECO:0008006" key="4">
    <source>
        <dbReference type="Google" id="ProtNLM"/>
    </source>
</evidence>
<dbReference type="eggNOG" id="ENOG5033JR2">
    <property type="taxonomic scope" value="Bacteria"/>
</dbReference>
<gene>
    <name evidence="2" type="ordered locus">Saro_1624</name>
</gene>
<dbReference type="RefSeq" id="WP_011445274.1">
    <property type="nucleotide sequence ID" value="NC_007794.1"/>
</dbReference>
<dbReference type="STRING" id="279238.Saro_1624"/>
<keyword evidence="1" id="KW-1133">Transmembrane helix</keyword>
<keyword evidence="3" id="KW-1185">Reference proteome</keyword>
<dbReference type="HOGENOM" id="CLU_882508_0_0_5"/>
<proteinExistence type="predicted"/>
<sequence length="337" mass="36217">MQIKSLLLGIPPAGENVSPGMRTSGLRPANATSARPFVETLLFFVLLVVVDHAVAAGDAFAALEPHPFWLPVILMAVAYGSGPGLLAAILASLIWVLDGEQVQTGDHLERMLSLSILPMLWVTTALVTGEITSSHLGAMRRLARHRNRLTREQNKLTEIIGELAETNRALQVRIALEERTIADAIAAAVELVDMRPSQQLAGIERLVNVATKGGAFTFYVVVGDQLLPLLRGNGARGDLRSDGVIADIWRGAIPGDQPIVQVSPRCAVVPVYADGDPYLRGLLSLEGMGEEVLTQSMRAALIHIAYSLGQLANEVPAPAEPMKLPQRPWLLAQEHAA</sequence>
<dbReference type="KEGG" id="nar:Saro_1624"/>
<organism evidence="2 3">
    <name type="scientific">Novosphingobium aromaticivorans (strain ATCC 700278 / DSM 12444 / CCUG 56034 / CIP 105152 / NBRC 16084 / F199)</name>
    <dbReference type="NCBI Taxonomy" id="279238"/>
    <lineage>
        <taxon>Bacteria</taxon>
        <taxon>Pseudomonadati</taxon>
        <taxon>Pseudomonadota</taxon>
        <taxon>Alphaproteobacteria</taxon>
        <taxon>Sphingomonadales</taxon>
        <taxon>Sphingomonadaceae</taxon>
        <taxon>Novosphingobium</taxon>
    </lineage>
</organism>
<dbReference type="EMBL" id="CP000248">
    <property type="protein sequence ID" value="ABD26064.1"/>
    <property type="molecule type" value="Genomic_DNA"/>
</dbReference>
<feature type="transmembrane region" description="Helical" evidence="1">
    <location>
        <begin position="116"/>
        <end position="138"/>
    </location>
</feature>
<feature type="transmembrane region" description="Helical" evidence="1">
    <location>
        <begin position="41"/>
        <end position="61"/>
    </location>
</feature>
<feature type="transmembrane region" description="Helical" evidence="1">
    <location>
        <begin position="68"/>
        <end position="96"/>
    </location>
</feature>
<reference evidence="3" key="1">
    <citation type="submission" date="2006-01" db="EMBL/GenBank/DDBJ databases">
        <title>Complete sequence of Novosphingobium aromaticivorans DSM 12444.</title>
        <authorList>
            <consortium name="US DOE Joint Genome Institute"/>
            <person name="Copeland A."/>
            <person name="Lucas S."/>
            <person name="Lapidus A."/>
            <person name="Barry K."/>
            <person name="Detter J.C."/>
            <person name="Glavina T."/>
            <person name="Hammon N."/>
            <person name="Israni S."/>
            <person name="Pitluck S."/>
            <person name="Chain P."/>
            <person name="Malfatti S."/>
            <person name="Shin M."/>
            <person name="Vergez L."/>
            <person name="Schmutz J."/>
            <person name="Larimer F."/>
            <person name="Land M."/>
            <person name="Kyrpides N."/>
            <person name="Ivanova N."/>
            <person name="Fredrickson J."/>
            <person name="Balkwill D."/>
            <person name="Romine M.F."/>
            <person name="Richardson P."/>
        </authorList>
    </citation>
    <scope>NUCLEOTIDE SEQUENCE [LARGE SCALE GENOMIC DNA]</scope>
    <source>
        <strain evidence="3">ATCC 700278 / DSM 12444 / CCUG 56034 / CIP 105152 / NBRC 16084 / F199</strain>
    </source>
</reference>
<evidence type="ECO:0000313" key="3">
    <source>
        <dbReference type="Proteomes" id="UP000009134"/>
    </source>
</evidence>
<name>Q2G7V9_NOVAD</name>
<dbReference type="Proteomes" id="UP000009134">
    <property type="component" value="Chromosome"/>
</dbReference>
<keyword evidence="1" id="KW-0472">Membrane</keyword>
<keyword evidence="1" id="KW-0812">Transmembrane</keyword>
<protein>
    <recommendedName>
        <fullName evidence="4">GAF domain-containing protein</fullName>
    </recommendedName>
</protein>
<evidence type="ECO:0000313" key="2">
    <source>
        <dbReference type="EMBL" id="ABD26064.1"/>
    </source>
</evidence>
<accession>Q2G7V9</accession>
<evidence type="ECO:0000256" key="1">
    <source>
        <dbReference type="SAM" id="Phobius"/>
    </source>
</evidence>